<dbReference type="SUPFAM" id="SSF55781">
    <property type="entry name" value="GAF domain-like"/>
    <property type="match status" value="1"/>
</dbReference>
<dbReference type="Pfam" id="PF01614">
    <property type="entry name" value="IclR_C"/>
    <property type="match status" value="1"/>
</dbReference>
<dbReference type="GO" id="GO:0003700">
    <property type="term" value="F:DNA-binding transcription factor activity"/>
    <property type="evidence" value="ECO:0007669"/>
    <property type="project" value="TreeGrafter"/>
</dbReference>
<evidence type="ECO:0000259" key="5">
    <source>
        <dbReference type="PROSITE" id="PS51078"/>
    </source>
</evidence>
<feature type="domain" description="IclR-ED" evidence="5">
    <location>
        <begin position="63"/>
        <end position="248"/>
    </location>
</feature>
<dbReference type="SUPFAM" id="SSF46785">
    <property type="entry name" value="Winged helix' DNA-binding domain"/>
    <property type="match status" value="1"/>
</dbReference>
<dbReference type="PANTHER" id="PTHR30136:SF24">
    <property type="entry name" value="HTH-TYPE TRANSCRIPTIONAL REPRESSOR ALLR"/>
    <property type="match status" value="1"/>
</dbReference>
<evidence type="ECO:0000313" key="6">
    <source>
        <dbReference type="EMBL" id="MCK8787390.1"/>
    </source>
</evidence>
<reference evidence="6" key="1">
    <citation type="submission" date="2022-04" db="EMBL/GenBank/DDBJ databases">
        <title>Roseomonas acroporae sp. nov., isolated from coral Acropora digitifera.</title>
        <authorList>
            <person name="Sun H."/>
        </authorList>
    </citation>
    <scope>NUCLEOTIDE SEQUENCE</scope>
    <source>
        <strain evidence="6">NAR14</strain>
    </source>
</reference>
<sequence>MAGHDRTISVLKLFTIDRPVWTAEKVAEALEVSVSSAYRYVAILVEAGLLTPARGGSYVLGPAIIQYDRQIQLTDPLLVAARPVMADILRYAPSHSVILLSRMFEDTVLCIDQLVDGTYPTAEVSYARGRPMPLFRGATSKIMLPYLPTRDLRRLHAAHAGEIRDAGLGEGWDEFRKALTEMRRRGYVITYWEIDPERIGIAAPLLEDQKRLLGSLSYVIPKSEQDTAPRLGPLLMAAAREVEVRLAED</sequence>
<evidence type="ECO:0000256" key="3">
    <source>
        <dbReference type="ARBA" id="ARBA00023163"/>
    </source>
</evidence>
<dbReference type="Gene3D" id="3.30.450.40">
    <property type="match status" value="1"/>
</dbReference>
<evidence type="ECO:0000256" key="1">
    <source>
        <dbReference type="ARBA" id="ARBA00023015"/>
    </source>
</evidence>
<dbReference type="SMART" id="SM00346">
    <property type="entry name" value="HTH_ICLR"/>
    <property type="match status" value="1"/>
</dbReference>
<dbReference type="InterPro" id="IPR050707">
    <property type="entry name" value="HTH_MetabolicPath_Reg"/>
</dbReference>
<dbReference type="PROSITE" id="PS51078">
    <property type="entry name" value="ICLR_ED"/>
    <property type="match status" value="1"/>
</dbReference>
<dbReference type="GO" id="GO:0003677">
    <property type="term" value="F:DNA binding"/>
    <property type="evidence" value="ECO:0007669"/>
    <property type="project" value="UniProtKB-KW"/>
</dbReference>
<evidence type="ECO:0000259" key="4">
    <source>
        <dbReference type="PROSITE" id="PS51077"/>
    </source>
</evidence>
<keyword evidence="2" id="KW-0238">DNA-binding</keyword>
<evidence type="ECO:0000313" key="7">
    <source>
        <dbReference type="Proteomes" id="UP001139516"/>
    </source>
</evidence>
<keyword evidence="3" id="KW-0804">Transcription</keyword>
<dbReference type="Pfam" id="PF09339">
    <property type="entry name" value="HTH_IclR"/>
    <property type="match status" value="1"/>
</dbReference>
<dbReference type="AlphaFoldDB" id="A0A9X1YCT7"/>
<gene>
    <name evidence="6" type="ORF">M0638_23760</name>
</gene>
<proteinExistence type="predicted"/>
<accession>A0A9X1YCT7</accession>
<keyword evidence="7" id="KW-1185">Reference proteome</keyword>
<dbReference type="Gene3D" id="1.10.10.10">
    <property type="entry name" value="Winged helix-like DNA-binding domain superfamily/Winged helix DNA-binding domain"/>
    <property type="match status" value="1"/>
</dbReference>
<protein>
    <submittedName>
        <fullName evidence="6">Helix-turn-helix domain-containing protein</fullName>
    </submittedName>
</protein>
<name>A0A9X1YCT7_9PROT</name>
<dbReference type="InterPro" id="IPR036388">
    <property type="entry name" value="WH-like_DNA-bd_sf"/>
</dbReference>
<dbReference type="InterPro" id="IPR036390">
    <property type="entry name" value="WH_DNA-bd_sf"/>
</dbReference>
<evidence type="ECO:0000256" key="2">
    <source>
        <dbReference type="ARBA" id="ARBA00023125"/>
    </source>
</evidence>
<feature type="domain" description="HTH iclR-type" evidence="4">
    <location>
        <begin position="1"/>
        <end position="62"/>
    </location>
</feature>
<dbReference type="InterPro" id="IPR014757">
    <property type="entry name" value="Tscrpt_reg_IclR_C"/>
</dbReference>
<dbReference type="PANTHER" id="PTHR30136">
    <property type="entry name" value="HELIX-TURN-HELIX TRANSCRIPTIONAL REGULATOR, ICLR FAMILY"/>
    <property type="match status" value="1"/>
</dbReference>
<dbReference type="EMBL" id="JALPRX010000120">
    <property type="protein sequence ID" value="MCK8787390.1"/>
    <property type="molecule type" value="Genomic_DNA"/>
</dbReference>
<dbReference type="InterPro" id="IPR005471">
    <property type="entry name" value="Tscrpt_reg_IclR_N"/>
</dbReference>
<keyword evidence="1" id="KW-0805">Transcription regulation</keyword>
<dbReference type="PROSITE" id="PS51077">
    <property type="entry name" value="HTH_ICLR"/>
    <property type="match status" value="1"/>
</dbReference>
<dbReference type="GO" id="GO:0045892">
    <property type="term" value="P:negative regulation of DNA-templated transcription"/>
    <property type="evidence" value="ECO:0007669"/>
    <property type="project" value="TreeGrafter"/>
</dbReference>
<comment type="caution">
    <text evidence="6">The sequence shown here is derived from an EMBL/GenBank/DDBJ whole genome shotgun (WGS) entry which is preliminary data.</text>
</comment>
<dbReference type="RefSeq" id="WP_248669440.1">
    <property type="nucleotide sequence ID" value="NZ_JALPRX010000120.1"/>
</dbReference>
<dbReference type="InterPro" id="IPR029016">
    <property type="entry name" value="GAF-like_dom_sf"/>
</dbReference>
<dbReference type="Proteomes" id="UP001139516">
    <property type="component" value="Unassembled WGS sequence"/>
</dbReference>
<organism evidence="6 7">
    <name type="scientific">Roseomonas acroporae</name>
    <dbReference type="NCBI Taxonomy" id="2937791"/>
    <lineage>
        <taxon>Bacteria</taxon>
        <taxon>Pseudomonadati</taxon>
        <taxon>Pseudomonadota</taxon>
        <taxon>Alphaproteobacteria</taxon>
        <taxon>Acetobacterales</taxon>
        <taxon>Roseomonadaceae</taxon>
        <taxon>Roseomonas</taxon>
    </lineage>
</organism>